<proteinExistence type="predicted"/>
<evidence type="ECO:0000313" key="2">
    <source>
        <dbReference type="Proteomes" id="UP000324800"/>
    </source>
</evidence>
<name>A0A5J4VHU0_9EUKA</name>
<feature type="non-terminal residue" evidence="1">
    <location>
        <position position="409"/>
    </location>
</feature>
<organism evidence="1 2">
    <name type="scientific">Streblomastix strix</name>
    <dbReference type="NCBI Taxonomy" id="222440"/>
    <lineage>
        <taxon>Eukaryota</taxon>
        <taxon>Metamonada</taxon>
        <taxon>Preaxostyla</taxon>
        <taxon>Oxymonadida</taxon>
        <taxon>Streblomastigidae</taxon>
        <taxon>Streblomastix</taxon>
    </lineage>
</organism>
<comment type="caution">
    <text evidence="1">The sequence shown here is derived from an EMBL/GenBank/DDBJ whole genome shotgun (WGS) entry which is preliminary data.</text>
</comment>
<evidence type="ECO:0000313" key="1">
    <source>
        <dbReference type="EMBL" id="KAA6382148.1"/>
    </source>
</evidence>
<accession>A0A5J4VHU0</accession>
<gene>
    <name evidence="1" type="ORF">EZS28_022324</name>
</gene>
<dbReference type="EMBL" id="SNRW01006939">
    <property type="protein sequence ID" value="KAA6382148.1"/>
    <property type="molecule type" value="Genomic_DNA"/>
</dbReference>
<protein>
    <submittedName>
        <fullName evidence="1">Uncharacterized protein</fullName>
    </submittedName>
</protein>
<dbReference type="AlphaFoldDB" id="A0A5J4VHU0"/>
<sequence length="409" mass="46005">MLNVYIDERLLDTAGLSDFPELYANIKECYPKPIGELPQPVPVGDQTLQEQMKNNDDIIYDSSDGRNEEFEPPVPSAITKLDLSSQLWRQNFLASSGSDPQLIVFSERITLTASYATTVLFPGCGQLSGYLFKSYPPESRPKLGDQMIALVGTDASNTYNIFCYIDQIGPYIISSRQLPSNITLVLNITYYKQYESSKIINYDANNNKKIDIMDTWNANGKRLFEAQSKKVLPPHSKNMSIRVEQQEFSAICLFNDMYDKSSAVQVAVSGQLNMFDCEFQGTYILDNYAKSTNSNESAPEDVESNINEVTIRHEKQLSSLPQRQYTKTNMFNQVSVFNLYFESKGLQGRTQEVGRIRDFILSADSKKPQESISQDSADVYKCCGNELNYFSCLIVTSLILDSTSSGADS</sequence>
<dbReference type="Proteomes" id="UP000324800">
    <property type="component" value="Unassembled WGS sequence"/>
</dbReference>
<reference evidence="1 2" key="1">
    <citation type="submission" date="2019-03" db="EMBL/GenBank/DDBJ databases">
        <title>Single cell metagenomics reveals metabolic interactions within the superorganism composed of flagellate Streblomastix strix and complex community of Bacteroidetes bacteria on its surface.</title>
        <authorList>
            <person name="Treitli S.C."/>
            <person name="Kolisko M."/>
            <person name="Husnik F."/>
            <person name="Keeling P."/>
            <person name="Hampl V."/>
        </authorList>
    </citation>
    <scope>NUCLEOTIDE SEQUENCE [LARGE SCALE GENOMIC DNA]</scope>
    <source>
        <strain evidence="1">ST1C</strain>
    </source>
</reference>